<dbReference type="AlphaFoldDB" id="A0A8J5J2C8"/>
<keyword evidence="1" id="KW-0175">Coiled coil</keyword>
<reference evidence="2" key="1">
    <citation type="submission" date="2021-01" db="EMBL/GenBank/DDBJ databases">
        <title>Phytophthora aleatoria, a newly-described species from Pinus radiata is distinct from Phytophthora cactorum isolates based on comparative genomics.</title>
        <authorList>
            <person name="Mcdougal R."/>
            <person name="Panda P."/>
            <person name="Williams N."/>
            <person name="Studholme D.J."/>
        </authorList>
    </citation>
    <scope>NUCLEOTIDE SEQUENCE</scope>
    <source>
        <strain evidence="2">NZFS 4037</strain>
    </source>
</reference>
<gene>
    <name evidence="2" type="ORF">JG688_00005239</name>
</gene>
<keyword evidence="3" id="KW-1185">Reference proteome</keyword>
<organism evidence="2 3">
    <name type="scientific">Phytophthora aleatoria</name>
    <dbReference type="NCBI Taxonomy" id="2496075"/>
    <lineage>
        <taxon>Eukaryota</taxon>
        <taxon>Sar</taxon>
        <taxon>Stramenopiles</taxon>
        <taxon>Oomycota</taxon>
        <taxon>Peronosporomycetes</taxon>
        <taxon>Peronosporales</taxon>
        <taxon>Peronosporaceae</taxon>
        <taxon>Phytophthora</taxon>
    </lineage>
</organism>
<evidence type="ECO:0000313" key="3">
    <source>
        <dbReference type="Proteomes" id="UP000709295"/>
    </source>
</evidence>
<evidence type="ECO:0000256" key="1">
    <source>
        <dbReference type="SAM" id="Coils"/>
    </source>
</evidence>
<sequence>MLSELTLAGSFRRETEVVGDKAPCAWRCPLCSTSNEIADDDPSPSCSTCHRVRSPDWLRLEDSGLQITLGSRVFHTSAGGSKSVSVVVAINYVQKALTLLRVKTKRNVGTQQGDISFHEVVLNASQMQQQLGPLDDEHEKDCVIENYGICGECRGVFHVAQGDSQSQYAHEDKISELRKELQQLGEQKQRLAREKAYERTLECAEEIKLNSKQLQVAKRELEFLNPVFCPFCGWSSSQ</sequence>
<accession>A0A8J5J2C8</accession>
<dbReference type="EMBL" id="JAENGY010000204">
    <property type="protein sequence ID" value="KAG6969599.1"/>
    <property type="molecule type" value="Genomic_DNA"/>
</dbReference>
<name>A0A8J5J2C8_9STRA</name>
<feature type="coiled-coil region" evidence="1">
    <location>
        <begin position="167"/>
        <end position="194"/>
    </location>
</feature>
<protein>
    <submittedName>
        <fullName evidence="2">Uncharacterized protein</fullName>
    </submittedName>
</protein>
<evidence type="ECO:0000313" key="2">
    <source>
        <dbReference type="EMBL" id="KAG6969599.1"/>
    </source>
</evidence>
<dbReference type="Proteomes" id="UP000709295">
    <property type="component" value="Unassembled WGS sequence"/>
</dbReference>
<comment type="caution">
    <text evidence="2">The sequence shown here is derived from an EMBL/GenBank/DDBJ whole genome shotgun (WGS) entry which is preliminary data.</text>
</comment>
<proteinExistence type="predicted"/>